<comment type="caution">
    <text evidence="1">The sequence shown here is derived from an EMBL/GenBank/DDBJ whole genome shotgun (WGS) entry which is preliminary data.</text>
</comment>
<evidence type="ECO:0000313" key="1">
    <source>
        <dbReference type="EMBL" id="OCX72065.1"/>
    </source>
</evidence>
<keyword evidence="2" id="KW-1185">Reference proteome</keyword>
<evidence type="ECO:0000313" key="2">
    <source>
        <dbReference type="Proteomes" id="UP000095008"/>
    </source>
</evidence>
<proteinExistence type="predicted"/>
<name>A0A1C2IVW5_ACITH</name>
<dbReference type="RefSeq" id="WP_065974890.1">
    <property type="nucleotide sequence ID" value="NZ_LWRY01000118.1"/>
</dbReference>
<sequence length="80" mass="9055">MEKQDFVVRWRIGGMKGLIEQWSRWHAASGDGIKTECGLIVPVIAHGQLPEAYELDDYKNKITCKKCQKVIPAKEGINAR</sequence>
<dbReference type="EMBL" id="LWRY01000118">
    <property type="protein sequence ID" value="OCX72065.1"/>
    <property type="molecule type" value="Genomic_DNA"/>
</dbReference>
<gene>
    <name evidence="1" type="ORF">A6M23_10440</name>
</gene>
<reference evidence="1" key="1">
    <citation type="journal article" date="2016" name="Int. J. Mol. Sci.">
        <title>Comparative genomics of the extreme acidophile Acidithiobacillus thiooxidans reveals intraspecific divergence and niche adaptation.</title>
        <authorList>
            <person name="Zhang X."/>
            <person name="Feng X."/>
            <person name="Tao J."/>
            <person name="Ma L."/>
            <person name="Xiao Y."/>
            <person name="Liang Y."/>
            <person name="Liu X."/>
            <person name="Yin H."/>
        </authorList>
    </citation>
    <scope>NUCLEOTIDE SEQUENCE [LARGE SCALE GENOMIC DNA]</scope>
    <source>
        <strain evidence="1">DXS-W</strain>
    </source>
</reference>
<dbReference type="GeneID" id="60695987"/>
<protein>
    <submittedName>
        <fullName evidence="1">Uncharacterized protein</fullName>
    </submittedName>
</protein>
<dbReference type="AlphaFoldDB" id="A0A1C2IVW5"/>
<organism evidence="1 2">
    <name type="scientific">Acidithiobacillus thiooxidans</name>
    <name type="common">Thiobacillus thiooxidans</name>
    <dbReference type="NCBI Taxonomy" id="930"/>
    <lineage>
        <taxon>Bacteria</taxon>
        <taxon>Pseudomonadati</taxon>
        <taxon>Pseudomonadota</taxon>
        <taxon>Acidithiobacillia</taxon>
        <taxon>Acidithiobacillales</taxon>
        <taxon>Acidithiobacillaceae</taxon>
        <taxon>Acidithiobacillus</taxon>
    </lineage>
</organism>
<accession>A0A1C2IVW5</accession>
<dbReference type="Proteomes" id="UP000095008">
    <property type="component" value="Unassembled WGS sequence"/>
</dbReference>